<dbReference type="OrthoDB" id="42781at2"/>
<feature type="transmembrane region" description="Helical" evidence="7">
    <location>
        <begin position="72"/>
        <end position="92"/>
    </location>
</feature>
<evidence type="ECO:0000259" key="8">
    <source>
        <dbReference type="PROSITE" id="PS50928"/>
    </source>
</evidence>
<dbReference type="Proteomes" id="UP000095651">
    <property type="component" value="Unassembled WGS sequence"/>
</dbReference>
<dbReference type="PANTHER" id="PTHR43227">
    <property type="entry name" value="BLL4140 PROTEIN"/>
    <property type="match status" value="1"/>
</dbReference>
<evidence type="ECO:0000256" key="1">
    <source>
        <dbReference type="ARBA" id="ARBA00004651"/>
    </source>
</evidence>
<feature type="transmembrane region" description="Helical" evidence="7">
    <location>
        <begin position="260"/>
        <end position="281"/>
    </location>
</feature>
<evidence type="ECO:0000313" key="13">
    <source>
        <dbReference type="Proteomes" id="UP000261023"/>
    </source>
</evidence>
<comment type="subcellular location">
    <subcellularLocation>
        <location evidence="1 7">Cell membrane</location>
        <topology evidence="1 7">Multi-pass membrane protein</topology>
    </subcellularLocation>
</comment>
<keyword evidence="5 7" id="KW-1133">Transmembrane helix</keyword>
<dbReference type="InterPro" id="IPR050809">
    <property type="entry name" value="UgpAE/MalFG_permease"/>
</dbReference>
<dbReference type="EMBL" id="CYZE01000003">
    <property type="protein sequence ID" value="CUN95943.1"/>
    <property type="molecule type" value="Genomic_DNA"/>
</dbReference>
<proteinExistence type="inferred from homology"/>
<evidence type="ECO:0000256" key="7">
    <source>
        <dbReference type="RuleBase" id="RU363032"/>
    </source>
</evidence>
<evidence type="ECO:0000313" key="9">
    <source>
        <dbReference type="EMBL" id="CUN95943.1"/>
    </source>
</evidence>
<keyword evidence="4 7" id="KW-0812">Transmembrane</keyword>
<dbReference type="Proteomes" id="UP000261023">
    <property type="component" value="Unassembled WGS sequence"/>
</dbReference>
<dbReference type="PANTHER" id="PTHR43227:SF11">
    <property type="entry name" value="BLL4140 PROTEIN"/>
    <property type="match status" value="1"/>
</dbReference>
<organism evidence="9 12">
    <name type="scientific">Hungatella hathewayi</name>
    <dbReference type="NCBI Taxonomy" id="154046"/>
    <lineage>
        <taxon>Bacteria</taxon>
        <taxon>Bacillati</taxon>
        <taxon>Bacillota</taxon>
        <taxon>Clostridia</taxon>
        <taxon>Lachnospirales</taxon>
        <taxon>Lachnospiraceae</taxon>
        <taxon>Hungatella</taxon>
    </lineage>
</organism>
<keyword evidence="2 7" id="KW-0813">Transport</keyword>
<feature type="transmembrane region" description="Helical" evidence="7">
    <location>
        <begin position="12"/>
        <end position="36"/>
    </location>
</feature>
<evidence type="ECO:0000256" key="3">
    <source>
        <dbReference type="ARBA" id="ARBA00022475"/>
    </source>
</evidence>
<dbReference type="SUPFAM" id="SSF161098">
    <property type="entry name" value="MetI-like"/>
    <property type="match status" value="1"/>
</dbReference>
<evidence type="ECO:0000256" key="6">
    <source>
        <dbReference type="ARBA" id="ARBA00023136"/>
    </source>
</evidence>
<dbReference type="GO" id="GO:0005886">
    <property type="term" value="C:plasma membrane"/>
    <property type="evidence" value="ECO:0007669"/>
    <property type="project" value="UniProtKB-SubCell"/>
</dbReference>
<dbReference type="Pfam" id="PF00528">
    <property type="entry name" value="BPD_transp_1"/>
    <property type="match status" value="1"/>
</dbReference>
<dbReference type="EMBL" id="QSSQ01000020">
    <property type="protein sequence ID" value="RGM01848.1"/>
    <property type="molecule type" value="Genomic_DNA"/>
</dbReference>
<sequence>MKKIHPAVRCLFILPAVLWFFAAVIVPVLMAVYYSFFSWDGVTAKVFIRFDNYRELFKDPVVWKSLTNSLKMAFWCVLLQLPIGMAFSVILFNRKLKGRGFFRTVYFLPVVLSSSMIGILWGQIYDPNFGLLNGLLEAVGLKQLQQIWLGDMKLALGCIIAVVVWQFIGNYILIYYTALHNISEDVLESARLDGAGVLKLFRYIELPLMWPVIRLTLILATVNSLKYFDLVYIMSNGGPNHASEVLASYVVKNAFNSMRIGYANTVAVLLLVLGIFFIVLYNKILAPSSASD</sequence>
<dbReference type="RefSeq" id="WP_002602529.1">
    <property type="nucleotide sequence ID" value="NZ_CABIXC010000003.1"/>
</dbReference>
<evidence type="ECO:0000313" key="11">
    <source>
        <dbReference type="EMBL" id="RGM01848.1"/>
    </source>
</evidence>
<evidence type="ECO:0000256" key="4">
    <source>
        <dbReference type="ARBA" id="ARBA00022692"/>
    </source>
</evidence>
<dbReference type="EMBL" id="QTJW01000007">
    <property type="protein sequence ID" value="RGD70394.1"/>
    <property type="molecule type" value="Genomic_DNA"/>
</dbReference>
<reference evidence="13 14" key="2">
    <citation type="submission" date="2018-08" db="EMBL/GenBank/DDBJ databases">
        <title>A genome reference for cultivated species of the human gut microbiota.</title>
        <authorList>
            <person name="Zou Y."/>
            <person name="Xue W."/>
            <person name="Luo G."/>
        </authorList>
    </citation>
    <scope>NUCLEOTIDE SEQUENCE [LARGE SCALE GENOMIC DNA]</scope>
    <source>
        <strain evidence="10 13">AF19-13AC</strain>
        <strain evidence="11 14">TF05-11AC</strain>
    </source>
</reference>
<dbReference type="InterPro" id="IPR035906">
    <property type="entry name" value="MetI-like_sf"/>
</dbReference>
<protein>
    <submittedName>
        <fullName evidence="9">Binding-protein-dependent transport system inner membrane component</fullName>
    </submittedName>
    <submittedName>
        <fullName evidence="10">Sugar ABC transporter permease</fullName>
    </submittedName>
</protein>
<accession>A0A174B6A8</accession>
<evidence type="ECO:0000313" key="14">
    <source>
        <dbReference type="Proteomes" id="UP000261257"/>
    </source>
</evidence>
<reference evidence="9 12" key="1">
    <citation type="submission" date="2015-09" db="EMBL/GenBank/DDBJ databases">
        <authorList>
            <consortium name="Pathogen Informatics"/>
        </authorList>
    </citation>
    <scope>NUCLEOTIDE SEQUENCE [LARGE SCALE GENOMIC DNA]</scope>
    <source>
        <strain evidence="9 12">2789STDY5608850</strain>
    </source>
</reference>
<dbReference type="Proteomes" id="UP000261257">
    <property type="component" value="Unassembled WGS sequence"/>
</dbReference>
<evidence type="ECO:0000313" key="12">
    <source>
        <dbReference type="Proteomes" id="UP000095651"/>
    </source>
</evidence>
<keyword evidence="6 7" id="KW-0472">Membrane</keyword>
<name>A0A174B6A8_9FIRM</name>
<feature type="domain" description="ABC transmembrane type-1" evidence="8">
    <location>
        <begin position="66"/>
        <end position="281"/>
    </location>
</feature>
<dbReference type="GO" id="GO:0055085">
    <property type="term" value="P:transmembrane transport"/>
    <property type="evidence" value="ECO:0007669"/>
    <property type="project" value="InterPro"/>
</dbReference>
<dbReference type="AlphaFoldDB" id="A0A174B6A8"/>
<feature type="transmembrane region" description="Helical" evidence="7">
    <location>
        <begin position="154"/>
        <end position="179"/>
    </location>
</feature>
<comment type="similarity">
    <text evidence="7">Belongs to the binding-protein-dependent transport system permease family.</text>
</comment>
<keyword evidence="3" id="KW-1003">Cell membrane</keyword>
<evidence type="ECO:0000256" key="5">
    <source>
        <dbReference type="ARBA" id="ARBA00022989"/>
    </source>
</evidence>
<dbReference type="Gene3D" id="1.10.3720.10">
    <property type="entry name" value="MetI-like"/>
    <property type="match status" value="1"/>
</dbReference>
<dbReference type="CDD" id="cd06261">
    <property type="entry name" value="TM_PBP2"/>
    <property type="match status" value="1"/>
</dbReference>
<evidence type="ECO:0000256" key="2">
    <source>
        <dbReference type="ARBA" id="ARBA00022448"/>
    </source>
</evidence>
<feature type="transmembrane region" description="Helical" evidence="7">
    <location>
        <begin position="104"/>
        <end position="124"/>
    </location>
</feature>
<gene>
    <name evidence="9" type="primary">ugpA_25</name>
    <name evidence="10" type="ORF">DWX31_12010</name>
    <name evidence="11" type="ORF">DXC39_18270</name>
    <name evidence="9" type="ORF">ERS852407_01485</name>
</gene>
<dbReference type="InterPro" id="IPR000515">
    <property type="entry name" value="MetI-like"/>
</dbReference>
<evidence type="ECO:0000313" key="10">
    <source>
        <dbReference type="EMBL" id="RGD70394.1"/>
    </source>
</evidence>
<dbReference type="PROSITE" id="PS50928">
    <property type="entry name" value="ABC_TM1"/>
    <property type="match status" value="1"/>
</dbReference>